<dbReference type="Proteomes" id="UP000663866">
    <property type="component" value="Unassembled WGS sequence"/>
</dbReference>
<dbReference type="PANTHER" id="PTHR18934:SF91">
    <property type="entry name" value="PRE-MRNA-SPLICING FACTOR ATP-DEPENDENT RNA HELICASE PRP16"/>
    <property type="match status" value="1"/>
</dbReference>
<feature type="domain" description="PARP catalytic" evidence="10">
    <location>
        <begin position="1993"/>
        <end position="2182"/>
    </location>
</feature>
<dbReference type="Pfam" id="PF00644">
    <property type="entry name" value="PARP"/>
    <property type="match status" value="1"/>
</dbReference>
<dbReference type="GO" id="GO:0004386">
    <property type="term" value="F:helicase activity"/>
    <property type="evidence" value="ECO:0007669"/>
    <property type="project" value="UniProtKB-KW"/>
</dbReference>
<dbReference type="CDD" id="cd17917">
    <property type="entry name" value="DEXHc_RHA-like"/>
    <property type="match status" value="1"/>
</dbReference>
<keyword evidence="2" id="KW-0378">Hydrolase</keyword>
<dbReference type="PROSITE" id="PS51194">
    <property type="entry name" value="HELICASE_CTER"/>
    <property type="match status" value="1"/>
</dbReference>
<dbReference type="SUPFAM" id="SSF52540">
    <property type="entry name" value="P-loop containing nucleoside triphosphate hydrolases"/>
    <property type="match status" value="1"/>
</dbReference>
<sequence length="2182" mass="251088">MSVNNHENQLKRCLEAVIKVLHDKIRKLQPSAISESDTITIDTLENLMNTFTLNIHEDEEMDELQMIIESVLNKHLPFLFAAYRNYLYDFLYQYDYDSEKREFQNHLNMNTIFPLYRGLQSLLASIDAFQAAWNGMFDIVKTFITNYPTLKDKPGLWGTTILYSAAKNGHINLVVYLIETAKCSVNAQNEQHLEKILSSSKKNIDYEYKAKAASTALHGACINGHLIIVKYLVENGANYFIKNQALETPLMNIGSHEDIKQYFRNYLLLGYSQTVSGLPDKAVSDEPIQIVDCVWEYKPFNDPQWYSFSSEESDVLQKSLIIEPNQQFKREIRLTVRKGIYNVSMTQFLRSGKNICENNLAWVRCRGSSILNFDCYSLWQIMFLKHPQAKSDSVSSLKIFNIPTVDDSTFEIELHSWYNCDANTNERFDYAMNYRQKIVSVSLDFISDKSLTFNLQAFSFSNKKETITGFIRWIPKLISNNEEDRSKLKTIDNFSAMTNLNPIPLTKKYLQQIAIAMDINLTKDDELLEDGNGDDATSLGFSNDLDDDDDDDYTSLKNSYEIAKLSDSDIWIKNDDNSTSITVQSHDGSEEEQNPMNSSGTVDDDCDETTNLIIDDYLDPDGDTSFSSLSTRVVDNSDLTESHEITKAILDTLKKQIEAVQAARDDEKQKAIIQLNSAEKRTTELEDKLAETIQRTEHLNAELERLKKKEEKTKEIASNVQTIKYTKIEKHIFYDFLVTKHVLILDYLQRTKKLDDFFIDRIPKLVFEEKRNTYILTLTGIRVHHQAFKQILLRILNLSTIKQRAIDFYQRHLNRITKSINKKLFEVQPNTNYWKQYSDSSSPTVVTRQVTNSFMIENSFMNEIERLKHQALNKFIELNISFQRLKFSLKPTKDSITTVKYFIGKIKRTFQDDPKYRGCELTNLRRIPHLLQRLMIYYFCFIIQLPLYESSKELLQQINMNTVITISTSTGSGKSTLLPALLIAEGYDRVIVTQPRRLPCSLISSRVNKTMTAEANPNGENLAGWAVSGDEYNPRAKILYLTDGLLKERLLNDERFITDNTSVNKSIVIFIDEVHERSVNIDLCLALIARMLTNNKSLSNKIKIIISSATLHPSVPKVFQGIKNLKLIEFTIPSMGTLYPVKQFKRPNANILNIVQELYNKRRRQDQILCFVNSASEVNQCCRLLAEISQNTIVAYPLVQSQSSVAQQEYLEKGSVFFSTTVAETSLTFPSLKYVVDTGMINIPVYDIQCKRTILKEIPAAESTIKQRLGRLGRTQPGEYYALYDFDVKLKPFPTPQICQSDLISIEFSLRKSPLKDGLGYLKEFLPETPKKTAIDYTMDELIQMNILDSNSNQLTTYGQLLAKLPDFGSLPMARCVLAALRQYNCGRDLICLASILSVSNTTTLLTKLPQRFKNSDGDFMTLLSIMNEILLIKQSVAARSFNLKRVCEAKGLTHIRHIIGQALRRYTSLEKSFDISNEYRQQAQIKSDKWESIAKALLVGYSNNVFVSKKELQDRTHHFARYSDINDTAVLDLKSTLTRPISQAPVSLVVARDILYLSSIRLTAIISFLGVVKPDWVNHNIERQIKLNEAEENCLKTNNGYSTAKSMFSNTIHMKFNNGLIHLNGLAGVVLTTELYLLQQSIIEYSFCLENNNPSNSTKYKNLQQNLDSVMRMPQIFNPMIWRWEAEKQVKISINSNTATKTCEITIKGRDSQIQKVKEEFDSFLNWLQDCAVFRHPNSGVSPRLLRAQMRIHCEDIEQRISHVTDPKRTFIDLYNSVKGSAATRETRMEVVAWIAVCRFDCKLEGGFVRDWIVGKYTMHPNSEDPYDWIEYNTNYNHEQIPSMNKKVVPADLDCHLPTHARFDIERFQDELFKFGIICRSYREKWRYILLVDENTRTGPFTMDLIEPHVTLTHDRIDFDVSNLVLEKNYTRDLGMRIDIQRKPYSIELETIVDNIKNKRFYVLRNIDNRITERIEKMTNIRQWKQLGQSFNVLPNPHAKCNALLVPLHHTSTSYKILSKKMKTISDSFKILSVEEIRNPYLEEIYEGMKKLIAQQCPGFNPNEQELFHGTSDDGIKGILEYGFDDRFFNPTGAWGHGAYFADDPRKSHNYTNADATDGSRVIFFNKVLLGIESIQSAVDNSFTSAPKGHHSVRGTAFTYREYIVYRYGQALPYLKVIYTA</sequence>
<dbReference type="SMART" id="SM00248">
    <property type="entry name" value="ANK"/>
    <property type="match status" value="2"/>
</dbReference>
<evidence type="ECO:0000256" key="8">
    <source>
        <dbReference type="SAM" id="Coils"/>
    </source>
</evidence>
<reference evidence="14" key="1">
    <citation type="submission" date="2021-02" db="EMBL/GenBank/DDBJ databases">
        <authorList>
            <person name="Nowell W R."/>
        </authorList>
    </citation>
    <scope>NUCLEOTIDE SEQUENCE</scope>
</reference>
<evidence type="ECO:0000256" key="2">
    <source>
        <dbReference type="ARBA" id="ARBA00022801"/>
    </source>
</evidence>
<accession>A0A819IG70</accession>
<dbReference type="PROSITE" id="PS50297">
    <property type="entry name" value="ANK_REP_REGION"/>
    <property type="match status" value="1"/>
</dbReference>
<dbReference type="InterPro" id="IPR027417">
    <property type="entry name" value="P-loop_NTPase"/>
</dbReference>
<comment type="caution">
    <text evidence="14">The sequence shown here is derived from an EMBL/GenBank/DDBJ whole genome shotgun (WGS) entry which is preliminary data.</text>
</comment>
<keyword evidence="15" id="KW-1185">Reference proteome</keyword>
<dbReference type="Pfam" id="PF12796">
    <property type="entry name" value="Ank_2"/>
    <property type="match status" value="1"/>
</dbReference>
<dbReference type="GO" id="GO:0003723">
    <property type="term" value="F:RNA binding"/>
    <property type="evidence" value="ECO:0007669"/>
    <property type="project" value="TreeGrafter"/>
</dbReference>
<evidence type="ECO:0000256" key="5">
    <source>
        <dbReference type="ARBA" id="ARBA00038040"/>
    </source>
</evidence>
<evidence type="ECO:0000259" key="11">
    <source>
        <dbReference type="PROSITE" id="PS51192"/>
    </source>
</evidence>
<dbReference type="InterPro" id="IPR036770">
    <property type="entry name" value="Ankyrin_rpt-contain_sf"/>
</dbReference>
<proteinExistence type="inferred from homology"/>
<evidence type="ECO:0000256" key="3">
    <source>
        <dbReference type="ARBA" id="ARBA00022806"/>
    </source>
</evidence>
<dbReference type="EMBL" id="CAJOBF010000535">
    <property type="protein sequence ID" value="CAF3832325.1"/>
    <property type="molecule type" value="Genomic_DNA"/>
</dbReference>
<keyword evidence="6" id="KW-0040">ANK repeat</keyword>
<keyword evidence="7" id="KW-0520">NAD</keyword>
<dbReference type="SMART" id="SM00487">
    <property type="entry name" value="DEXDc"/>
    <property type="match status" value="1"/>
</dbReference>
<comment type="similarity">
    <text evidence="5">Belongs to the DEAD box helicase family. DEAH subfamily. PRP16 sub-subfamily.</text>
</comment>
<feature type="coiled-coil region" evidence="8">
    <location>
        <begin position="650"/>
        <end position="720"/>
    </location>
</feature>
<dbReference type="InterPro" id="IPR012317">
    <property type="entry name" value="Poly(ADP-ribose)pol_cat_dom"/>
</dbReference>
<name>A0A819IG70_9BILA</name>
<dbReference type="EC" id="2.4.2.-" evidence="7"/>
<dbReference type="EMBL" id="CAJOBG010001312">
    <property type="protein sequence ID" value="CAF3916283.1"/>
    <property type="molecule type" value="Genomic_DNA"/>
</dbReference>
<dbReference type="SUPFAM" id="SSF48403">
    <property type="entry name" value="Ankyrin repeat"/>
    <property type="match status" value="1"/>
</dbReference>
<keyword evidence="7" id="KW-0328">Glycosyltransferase</keyword>
<dbReference type="InterPro" id="IPR001650">
    <property type="entry name" value="Helicase_C-like"/>
</dbReference>
<dbReference type="Proteomes" id="UP000663842">
    <property type="component" value="Unassembled WGS sequence"/>
</dbReference>
<evidence type="ECO:0000313" key="14">
    <source>
        <dbReference type="EMBL" id="CAF3916283.1"/>
    </source>
</evidence>
<feature type="repeat" description="ANK" evidence="6">
    <location>
        <begin position="212"/>
        <end position="244"/>
    </location>
</feature>
<dbReference type="SMART" id="SM00847">
    <property type="entry name" value="HA2"/>
    <property type="match status" value="1"/>
</dbReference>
<evidence type="ECO:0000256" key="6">
    <source>
        <dbReference type="PROSITE-ProRule" id="PRU00023"/>
    </source>
</evidence>
<dbReference type="GO" id="GO:0016787">
    <property type="term" value="F:hydrolase activity"/>
    <property type="evidence" value="ECO:0007669"/>
    <property type="project" value="UniProtKB-KW"/>
</dbReference>
<dbReference type="GO" id="GO:0005524">
    <property type="term" value="F:ATP binding"/>
    <property type="evidence" value="ECO:0007669"/>
    <property type="project" value="UniProtKB-KW"/>
</dbReference>
<evidence type="ECO:0000313" key="13">
    <source>
        <dbReference type="EMBL" id="CAF3832325.1"/>
    </source>
</evidence>
<dbReference type="Gene3D" id="3.40.50.300">
    <property type="entry name" value="P-loop containing nucleotide triphosphate hydrolases"/>
    <property type="match status" value="2"/>
</dbReference>
<feature type="domain" description="Helicase C-terminal" evidence="12">
    <location>
        <begin position="1153"/>
        <end position="1314"/>
    </location>
</feature>
<dbReference type="InterPro" id="IPR014001">
    <property type="entry name" value="Helicase_ATP-bd"/>
</dbReference>
<feature type="region of interest" description="Disordered" evidence="9">
    <location>
        <begin position="581"/>
        <end position="604"/>
    </location>
</feature>
<keyword evidence="7" id="KW-0808">Transferase</keyword>
<evidence type="ECO:0000256" key="1">
    <source>
        <dbReference type="ARBA" id="ARBA00022741"/>
    </source>
</evidence>
<dbReference type="PROSITE" id="PS51059">
    <property type="entry name" value="PARP_CATALYTIC"/>
    <property type="match status" value="1"/>
</dbReference>
<evidence type="ECO:0000256" key="9">
    <source>
        <dbReference type="SAM" id="MobiDB-lite"/>
    </source>
</evidence>
<organism evidence="14 15">
    <name type="scientific">Rotaria magnacalcarata</name>
    <dbReference type="NCBI Taxonomy" id="392030"/>
    <lineage>
        <taxon>Eukaryota</taxon>
        <taxon>Metazoa</taxon>
        <taxon>Spiralia</taxon>
        <taxon>Gnathifera</taxon>
        <taxon>Rotifera</taxon>
        <taxon>Eurotatoria</taxon>
        <taxon>Bdelloidea</taxon>
        <taxon>Philodinida</taxon>
        <taxon>Philodinidae</taxon>
        <taxon>Rotaria</taxon>
    </lineage>
</organism>
<dbReference type="PROSITE" id="PS50088">
    <property type="entry name" value="ANK_REPEAT"/>
    <property type="match status" value="1"/>
</dbReference>
<dbReference type="InterPro" id="IPR007502">
    <property type="entry name" value="Helicase-assoc_dom"/>
</dbReference>
<evidence type="ECO:0000259" key="10">
    <source>
        <dbReference type="PROSITE" id="PS51059"/>
    </source>
</evidence>
<keyword evidence="8" id="KW-0175">Coiled coil</keyword>
<dbReference type="Gene3D" id="1.25.40.20">
    <property type="entry name" value="Ankyrin repeat-containing domain"/>
    <property type="match status" value="1"/>
</dbReference>
<keyword evidence="1" id="KW-0547">Nucleotide-binding</keyword>
<keyword evidence="4" id="KW-0067">ATP-binding</keyword>
<dbReference type="Pfam" id="PF00271">
    <property type="entry name" value="Helicase_C"/>
    <property type="match status" value="1"/>
</dbReference>
<evidence type="ECO:0000259" key="12">
    <source>
        <dbReference type="PROSITE" id="PS51194"/>
    </source>
</evidence>
<dbReference type="SUPFAM" id="SSF56399">
    <property type="entry name" value="ADP-ribosylation"/>
    <property type="match status" value="1"/>
</dbReference>
<evidence type="ECO:0000313" key="15">
    <source>
        <dbReference type="Proteomes" id="UP000663866"/>
    </source>
</evidence>
<evidence type="ECO:0000256" key="7">
    <source>
        <dbReference type="RuleBase" id="RU362114"/>
    </source>
</evidence>
<dbReference type="PROSITE" id="PS51192">
    <property type="entry name" value="HELICASE_ATP_BIND_1"/>
    <property type="match status" value="1"/>
</dbReference>
<feature type="domain" description="Helicase ATP-binding" evidence="11">
    <location>
        <begin position="955"/>
        <end position="1129"/>
    </location>
</feature>
<keyword evidence="3" id="KW-0347">Helicase</keyword>
<dbReference type="InterPro" id="IPR002110">
    <property type="entry name" value="Ankyrin_rpt"/>
</dbReference>
<evidence type="ECO:0000256" key="4">
    <source>
        <dbReference type="ARBA" id="ARBA00022840"/>
    </source>
</evidence>
<dbReference type="PANTHER" id="PTHR18934">
    <property type="entry name" value="ATP-DEPENDENT RNA HELICASE"/>
    <property type="match status" value="1"/>
</dbReference>
<dbReference type="Gene3D" id="3.90.228.10">
    <property type="match status" value="1"/>
</dbReference>
<dbReference type="Gene3D" id="1.20.120.1080">
    <property type="match status" value="1"/>
</dbReference>
<dbReference type="GO" id="GO:0003950">
    <property type="term" value="F:NAD+ poly-ADP-ribosyltransferase activity"/>
    <property type="evidence" value="ECO:0007669"/>
    <property type="project" value="UniProtKB-UniRule"/>
</dbReference>
<gene>
    <name evidence="14" type="ORF">OVN521_LOCUS10321</name>
    <name evidence="13" type="ORF">UXM345_LOCUS6681</name>
</gene>
<protein>
    <recommendedName>
        <fullName evidence="7">Poly [ADP-ribose] polymerase</fullName>
        <shortName evidence="7">PARP</shortName>
        <ecNumber evidence="7">2.4.2.-</ecNumber>
    </recommendedName>
</protein>